<feature type="transmembrane region" description="Helical" evidence="1">
    <location>
        <begin position="41"/>
        <end position="67"/>
    </location>
</feature>
<feature type="transmembrane region" description="Helical" evidence="1">
    <location>
        <begin position="16"/>
        <end position="35"/>
    </location>
</feature>
<gene>
    <name evidence="2" type="ORF">SAMN02745244_03643</name>
</gene>
<accession>A0A1M6NI99</accession>
<organism evidence="2 3">
    <name type="scientific">Tessaracoccus bendigoensis DSM 12906</name>
    <dbReference type="NCBI Taxonomy" id="1123357"/>
    <lineage>
        <taxon>Bacteria</taxon>
        <taxon>Bacillati</taxon>
        <taxon>Actinomycetota</taxon>
        <taxon>Actinomycetes</taxon>
        <taxon>Propionibacteriales</taxon>
        <taxon>Propionibacteriaceae</taxon>
        <taxon>Tessaracoccus</taxon>
    </lineage>
</organism>
<evidence type="ECO:0000256" key="1">
    <source>
        <dbReference type="SAM" id="Phobius"/>
    </source>
</evidence>
<evidence type="ECO:0000313" key="2">
    <source>
        <dbReference type="EMBL" id="SHJ95322.1"/>
    </source>
</evidence>
<protein>
    <submittedName>
        <fullName evidence="2">Uncharacterized protein</fullName>
    </submittedName>
</protein>
<dbReference type="RefSeq" id="WP_073191366.1">
    <property type="nucleotide sequence ID" value="NZ_FQZG01000116.1"/>
</dbReference>
<name>A0A1M6NI99_9ACTN</name>
<keyword evidence="3" id="KW-1185">Reference proteome</keyword>
<dbReference type="EMBL" id="FQZG01000116">
    <property type="protein sequence ID" value="SHJ95322.1"/>
    <property type="molecule type" value="Genomic_DNA"/>
</dbReference>
<dbReference type="Proteomes" id="UP000184512">
    <property type="component" value="Unassembled WGS sequence"/>
</dbReference>
<keyword evidence="1" id="KW-1133">Transmembrane helix</keyword>
<evidence type="ECO:0000313" key="3">
    <source>
        <dbReference type="Proteomes" id="UP000184512"/>
    </source>
</evidence>
<keyword evidence="1" id="KW-0472">Membrane</keyword>
<dbReference type="OrthoDB" id="3710795at2"/>
<reference evidence="2 3" key="1">
    <citation type="submission" date="2016-11" db="EMBL/GenBank/DDBJ databases">
        <authorList>
            <person name="Jaros S."/>
            <person name="Januszkiewicz K."/>
            <person name="Wedrychowicz H."/>
        </authorList>
    </citation>
    <scope>NUCLEOTIDE SEQUENCE [LARGE SCALE GENOMIC DNA]</scope>
    <source>
        <strain evidence="2 3">DSM 12906</strain>
    </source>
</reference>
<dbReference type="AlphaFoldDB" id="A0A1M6NI99"/>
<sequence>MAPTSYIIQSRPPVRAFAIAAAAALLGAFMIVFAGSKDWALVLPLFLGVLGVILLLAGVALAGLAYWTMRATSVTLTLDDDGYRLTGRGSDHRGTWLEVNQVTQSESGLHITIYHGPERRTHVVFSQTDQIDAVVDDLRTRLKASRRRVEG</sequence>
<proteinExistence type="predicted"/>
<keyword evidence="1" id="KW-0812">Transmembrane</keyword>